<dbReference type="InterPro" id="IPR046960">
    <property type="entry name" value="PPR_At4g14850-like_plant"/>
</dbReference>
<feature type="repeat" description="PPR" evidence="2">
    <location>
        <begin position="379"/>
        <end position="413"/>
    </location>
</feature>
<keyword evidence="1" id="KW-0677">Repeat</keyword>
<dbReference type="Gene3D" id="1.25.40.10">
    <property type="entry name" value="Tetratricopeptide repeat domain"/>
    <property type="match status" value="7"/>
</dbReference>
<gene>
    <name evidence="3" type="ORF">KP509_29G051500</name>
</gene>
<dbReference type="Proteomes" id="UP000825935">
    <property type="component" value="Chromosome 29"/>
</dbReference>
<feature type="repeat" description="PPR" evidence="2">
    <location>
        <begin position="720"/>
        <end position="755"/>
    </location>
</feature>
<dbReference type="FunFam" id="1.25.40.10:FF:000144">
    <property type="entry name" value="Pentatricopeptide repeat-containing protein, mitochondrial"/>
    <property type="match status" value="2"/>
</dbReference>
<feature type="repeat" description="PPR" evidence="2">
    <location>
        <begin position="73"/>
        <end position="107"/>
    </location>
</feature>
<dbReference type="PANTHER" id="PTHR24015">
    <property type="entry name" value="OS07G0578800 PROTEIN-RELATED"/>
    <property type="match status" value="1"/>
</dbReference>
<proteinExistence type="predicted"/>
<evidence type="ECO:0008006" key="5">
    <source>
        <dbReference type="Google" id="ProtNLM"/>
    </source>
</evidence>
<organism evidence="3 4">
    <name type="scientific">Ceratopteris richardii</name>
    <name type="common">Triangle waterfern</name>
    <dbReference type="NCBI Taxonomy" id="49495"/>
    <lineage>
        <taxon>Eukaryota</taxon>
        <taxon>Viridiplantae</taxon>
        <taxon>Streptophyta</taxon>
        <taxon>Embryophyta</taxon>
        <taxon>Tracheophyta</taxon>
        <taxon>Polypodiopsida</taxon>
        <taxon>Polypodiidae</taxon>
        <taxon>Polypodiales</taxon>
        <taxon>Pteridineae</taxon>
        <taxon>Pteridaceae</taxon>
        <taxon>Parkerioideae</taxon>
        <taxon>Ceratopteris</taxon>
    </lineage>
</organism>
<dbReference type="InterPro" id="IPR002885">
    <property type="entry name" value="PPR_rpt"/>
</dbReference>
<dbReference type="FunFam" id="1.25.40.10:FF:000031">
    <property type="entry name" value="Pentatricopeptide repeat-containing protein mitochondrial"/>
    <property type="match status" value="2"/>
</dbReference>
<dbReference type="FunFam" id="1.25.40.10:FF:000090">
    <property type="entry name" value="Pentatricopeptide repeat-containing protein, chloroplastic"/>
    <property type="match status" value="1"/>
</dbReference>
<feature type="repeat" description="PPR" evidence="2">
    <location>
        <begin position="481"/>
        <end position="515"/>
    </location>
</feature>
<dbReference type="PROSITE" id="PS51375">
    <property type="entry name" value="PPR"/>
    <property type="match status" value="9"/>
</dbReference>
<protein>
    <recommendedName>
        <fullName evidence="5">Pentatricopeptide repeat-containing protein</fullName>
    </recommendedName>
</protein>
<dbReference type="OrthoDB" id="185373at2759"/>
<dbReference type="PANTHER" id="PTHR24015:SF548">
    <property type="entry name" value="OS08G0340900 PROTEIN"/>
    <property type="match status" value="1"/>
</dbReference>
<dbReference type="Pfam" id="PF01535">
    <property type="entry name" value="PPR"/>
    <property type="match status" value="5"/>
</dbReference>
<feature type="repeat" description="PPR" evidence="2">
    <location>
        <begin position="685"/>
        <end position="719"/>
    </location>
</feature>
<dbReference type="NCBIfam" id="TIGR00756">
    <property type="entry name" value="PPR"/>
    <property type="match status" value="8"/>
</dbReference>
<name>A0A8T2R6R2_CERRI</name>
<dbReference type="AlphaFoldDB" id="A0A8T2R6R2"/>
<evidence type="ECO:0000256" key="2">
    <source>
        <dbReference type="PROSITE-ProRule" id="PRU00708"/>
    </source>
</evidence>
<feature type="repeat" description="PPR" evidence="2">
    <location>
        <begin position="583"/>
        <end position="617"/>
    </location>
</feature>
<dbReference type="GO" id="GO:0003723">
    <property type="term" value="F:RNA binding"/>
    <property type="evidence" value="ECO:0007669"/>
    <property type="project" value="InterPro"/>
</dbReference>
<evidence type="ECO:0000313" key="3">
    <source>
        <dbReference type="EMBL" id="KAH7292092.1"/>
    </source>
</evidence>
<evidence type="ECO:0000256" key="1">
    <source>
        <dbReference type="ARBA" id="ARBA00022737"/>
    </source>
</evidence>
<dbReference type="SUPFAM" id="SSF48452">
    <property type="entry name" value="TPR-like"/>
    <property type="match status" value="1"/>
</dbReference>
<evidence type="ECO:0000313" key="4">
    <source>
        <dbReference type="Proteomes" id="UP000825935"/>
    </source>
</evidence>
<feature type="repeat" description="PPR" evidence="2">
    <location>
        <begin position="175"/>
        <end position="209"/>
    </location>
</feature>
<sequence>MNLGFDSTVLVAQLQNCAKNKDLVEGIKAHAIVLKRGLQESCSHVGNNLVKMYSRCGMLTKAYQTLQDLYIQDIMAWSALIGSYVERGQAHDALHCYNKMQLEGLRPNSVSIILALKACGMAKMLLQGIQIHNDISRFGILKEHTMLGNALINMYAKCGALSKARKILEELRTRNVVSWSSLIAGHAQQKQCRDAFNCFKQMEEEGIAPNDVTFICLLKACASIGAADKGQKIHNEIARHALLGKCTALDNALVDMYAKCGDIKKAERVFEEIPTRDVASWSALISGYTQCGQGENALNCFERMLCEGITPNNVAFLCVLKACGSIGALNKGEQIHDEIIRQKLLGKDPLLGNALVDMYVKCGAFATAHEVLYGLHERDVISWSTLILGHLQQGHDEEALICFKSMQREGFSPDTVTLVLALKACGNIGSIEIGKEIHEEVARRGLLKHDISLGNALVDMYAKCGRLIKARQVLEELPIRDVITWSALISGYADKGHGENALDCFEQMQSEGISPNAVSYLSVLKACGSIGATDRGGKIHEEIRTKGLLRDNVKLGNALVCMYTKCGAITEARKVIEEFSIQDATSWNALIIGYVQKGQGENAVLLFEMMLCKGITPDGKTFACILKACGAMGQYNKGKQIHDEIARRGLLVKDVVLSNVLVDMYAKCGALTKAQEVFDKLPTADVIAWSSLVATYGQEGQFKNALECFEQMLLNGIMPDRVAFSCVLNACSHSGLVDEGQIYFTQMMPDFGITPDSEHFTCMVDLLGRAGQLLRAMSLTRKMPSCDYAAVWSALMGACQKWGDAGIGKWAFDNAICMDKEDAATYVSMFNIYMAAGMHEEAYRIKTILVDNLA</sequence>
<dbReference type="EMBL" id="CM035434">
    <property type="protein sequence ID" value="KAH7292092.1"/>
    <property type="molecule type" value="Genomic_DNA"/>
</dbReference>
<dbReference type="GO" id="GO:0009451">
    <property type="term" value="P:RNA modification"/>
    <property type="evidence" value="ECO:0007669"/>
    <property type="project" value="InterPro"/>
</dbReference>
<feature type="repeat" description="PPR" evidence="2">
    <location>
        <begin position="277"/>
        <end position="311"/>
    </location>
</feature>
<feature type="repeat" description="PPR" evidence="2">
    <location>
        <begin position="618"/>
        <end position="652"/>
    </location>
</feature>
<accession>A0A8T2R6R2</accession>
<dbReference type="InterPro" id="IPR011990">
    <property type="entry name" value="TPR-like_helical_dom_sf"/>
</dbReference>
<dbReference type="Pfam" id="PF13041">
    <property type="entry name" value="PPR_2"/>
    <property type="match status" value="6"/>
</dbReference>
<keyword evidence="4" id="KW-1185">Reference proteome</keyword>
<comment type="caution">
    <text evidence="3">The sequence shown here is derived from an EMBL/GenBank/DDBJ whole genome shotgun (WGS) entry which is preliminary data.</text>
</comment>
<reference evidence="3" key="1">
    <citation type="submission" date="2021-08" db="EMBL/GenBank/DDBJ databases">
        <title>WGS assembly of Ceratopteris richardii.</title>
        <authorList>
            <person name="Marchant D.B."/>
            <person name="Chen G."/>
            <person name="Jenkins J."/>
            <person name="Shu S."/>
            <person name="Leebens-Mack J."/>
            <person name="Grimwood J."/>
            <person name="Schmutz J."/>
            <person name="Soltis P."/>
            <person name="Soltis D."/>
            <person name="Chen Z.-H."/>
        </authorList>
    </citation>
    <scope>NUCLEOTIDE SEQUENCE</scope>
    <source>
        <strain evidence="3">Whitten #5841</strain>
        <tissue evidence="3">Leaf</tissue>
    </source>
</reference>